<evidence type="ECO:0000256" key="1">
    <source>
        <dbReference type="SAM" id="SignalP"/>
    </source>
</evidence>
<dbReference type="EMBL" id="PJNW01000014">
    <property type="protein sequence ID" value="PKR88149.1"/>
    <property type="molecule type" value="Genomic_DNA"/>
</dbReference>
<feature type="chain" id="PRO_5015065676" description="Phytase-like domain-containing protein" evidence="1">
    <location>
        <begin position="24"/>
        <end position="340"/>
    </location>
</feature>
<evidence type="ECO:0000259" key="2">
    <source>
        <dbReference type="Pfam" id="PF13449"/>
    </source>
</evidence>
<organism evidence="3 4">
    <name type="scientific">Pleomorphomonas diazotrophica</name>
    <dbReference type="NCBI Taxonomy" id="1166257"/>
    <lineage>
        <taxon>Bacteria</taxon>
        <taxon>Pseudomonadati</taxon>
        <taxon>Pseudomonadota</taxon>
        <taxon>Alphaproteobacteria</taxon>
        <taxon>Hyphomicrobiales</taxon>
        <taxon>Pleomorphomonadaceae</taxon>
        <taxon>Pleomorphomonas</taxon>
    </lineage>
</organism>
<dbReference type="InterPro" id="IPR027372">
    <property type="entry name" value="Phytase-like_dom"/>
</dbReference>
<keyword evidence="4" id="KW-1185">Reference proteome</keyword>
<gene>
    <name evidence="3" type="ORF">CXZ10_17020</name>
</gene>
<dbReference type="AlphaFoldDB" id="A0A1I4RNY5"/>
<dbReference type="PIRSF" id="PIRSF031900">
    <property type="entry name" value="UCP031900"/>
    <property type="match status" value="1"/>
</dbReference>
<sequence length="340" mass="36274">MRGGRSFFSALLALAAAATEVSAADIATRITARPLSGFAVTEPLRARFGRLDYIGGFEVRADRREVGGLSGLAIADGGRRFLALSDDGLMVRAGIERDPRGRPVGLSAASIRRLQTPKGPLSRDKALSDTESLDVFAGDGGRPFGVISFEGQPAVMVGPMGADGFVGPLTAIDLPKELRRLQTNRGLESVAALPAGNGLGGRFIVLAEAAERGAKTGNPPGWVIGGKTPFAFRVRRVNGYDLTDAKVGPDGRLYVLERSFSFLGGVRCRIRVFSLSDIRPGAVIDGDVLLEASMSEEIDNMEGLAIWKTPGGETRISLISDDNRAFLQRTLYLEFRLRAP</sequence>
<keyword evidence="1" id="KW-0732">Signal</keyword>
<protein>
    <recommendedName>
        <fullName evidence="2">Phytase-like domain-containing protein</fullName>
    </recommendedName>
</protein>
<dbReference type="Pfam" id="PF13449">
    <property type="entry name" value="Phytase-like"/>
    <property type="match status" value="1"/>
</dbReference>
<evidence type="ECO:0000313" key="3">
    <source>
        <dbReference type="EMBL" id="PKR88149.1"/>
    </source>
</evidence>
<dbReference type="OrthoDB" id="9798693at2"/>
<feature type="domain" description="Phytase-like" evidence="2">
    <location>
        <begin position="65"/>
        <end position="323"/>
    </location>
</feature>
<reference evidence="3 4" key="1">
    <citation type="submission" date="2017-12" db="EMBL/GenBank/DDBJ databases">
        <title>Anaerobic carbon monoxide metabolism by Pleomorphomonas carboxyditropha sp. nov., a new mesophilic hydrogenogenic carboxidotroph.</title>
        <authorList>
            <person name="Esquivel-Elizondo S."/>
            <person name="Krajmalnik-Brown R."/>
        </authorList>
    </citation>
    <scope>NUCLEOTIDE SEQUENCE [LARGE SCALE GENOMIC DNA]</scope>
    <source>
        <strain evidence="3 4">R5-392</strain>
    </source>
</reference>
<evidence type="ECO:0000313" key="4">
    <source>
        <dbReference type="Proteomes" id="UP000233491"/>
    </source>
</evidence>
<dbReference type="InterPro" id="IPR014567">
    <property type="entry name" value="UCP031900"/>
</dbReference>
<dbReference type="Proteomes" id="UP000233491">
    <property type="component" value="Unassembled WGS sequence"/>
</dbReference>
<proteinExistence type="predicted"/>
<accession>A0A1I4RNY5</accession>
<name>A0A1I4RNY5_9HYPH</name>
<comment type="caution">
    <text evidence="3">The sequence shown here is derived from an EMBL/GenBank/DDBJ whole genome shotgun (WGS) entry which is preliminary data.</text>
</comment>
<feature type="signal peptide" evidence="1">
    <location>
        <begin position="1"/>
        <end position="23"/>
    </location>
</feature>